<dbReference type="AlphaFoldDB" id="A0A1S3HKP4"/>
<organism evidence="17 18">
    <name type="scientific">Lingula anatina</name>
    <name type="common">Brachiopod</name>
    <name type="synonym">Lingula unguis</name>
    <dbReference type="NCBI Taxonomy" id="7574"/>
    <lineage>
        <taxon>Eukaryota</taxon>
        <taxon>Metazoa</taxon>
        <taxon>Spiralia</taxon>
        <taxon>Lophotrochozoa</taxon>
        <taxon>Brachiopoda</taxon>
        <taxon>Linguliformea</taxon>
        <taxon>Lingulata</taxon>
        <taxon>Lingulida</taxon>
        <taxon>Linguloidea</taxon>
        <taxon>Lingulidae</taxon>
        <taxon>Lingula</taxon>
    </lineage>
</organism>
<evidence type="ECO:0000256" key="15">
    <source>
        <dbReference type="PIRNR" id="PIRNR000848"/>
    </source>
</evidence>
<comment type="cofactor">
    <cofactor evidence="1">
        <name>Mg(2+)</name>
        <dbReference type="ChEBI" id="CHEBI:18420"/>
    </cofactor>
</comment>
<dbReference type="InterPro" id="IPR043130">
    <property type="entry name" value="CDP-OH_PTrfase_TM_dom"/>
</dbReference>
<dbReference type="GO" id="GO:0003881">
    <property type="term" value="F:CDP-diacylglycerol-inositol 3-phosphatidyltransferase activity"/>
    <property type="evidence" value="ECO:0007669"/>
    <property type="project" value="UniProtKB-UniRule"/>
</dbReference>
<evidence type="ECO:0000313" key="17">
    <source>
        <dbReference type="Proteomes" id="UP000085678"/>
    </source>
</evidence>
<keyword evidence="13 15" id="KW-0594">Phospholipid biosynthesis</keyword>
<dbReference type="InterPro" id="IPR000462">
    <property type="entry name" value="CDP-OH_P_trans"/>
</dbReference>
<dbReference type="GO" id="GO:0005794">
    <property type="term" value="C:Golgi apparatus"/>
    <property type="evidence" value="ECO:0007669"/>
    <property type="project" value="TreeGrafter"/>
</dbReference>
<evidence type="ECO:0000256" key="7">
    <source>
        <dbReference type="ARBA" id="ARBA00022692"/>
    </source>
</evidence>
<evidence type="ECO:0000313" key="18">
    <source>
        <dbReference type="RefSeq" id="XP_013386673.1"/>
    </source>
</evidence>
<dbReference type="PIRSF" id="PIRSF000848">
    <property type="entry name" value="CDP_diag_ino_3_P"/>
    <property type="match status" value="1"/>
</dbReference>
<evidence type="ECO:0000256" key="14">
    <source>
        <dbReference type="ARBA" id="ARBA00023264"/>
    </source>
</evidence>
<dbReference type="GO" id="GO:0046872">
    <property type="term" value="F:metal ion binding"/>
    <property type="evidence" value="ECO:0007669"/>
    <property type="project" value="UniProtKB-KW"/>
</dbReference>
<comment type="subcellular location">
    <subcellularLocation>
        <location evidence="2">Membrane</location>
        <topology evidence="2">Multi-pass membrane protein</topology>
    </subcellularLocation>
</comment>
<keyword evidence="17" id="KW-1185">Reference proteome</keyword>
<dbReference type="Gene3D" id="1.20.120.1760">
    <property type="match status" value="1"/>
</dbReference>
<evidence type="ECO:0000256" key="11">
    <source>
        <dbReference type="ARBA" id="ARBA00023098"/>
    </source>
</evidence>
<reference evidence="18" key="1">
    <citation type="submission" date="2025-08" db="UniProtKB">
        <authorList>
            <consortium name="RefSeq"/>
        </authorList>
    </citation>
    <scope>IDENTIFICATION</scope>
    <source>
        <tissue evidence="18">Gonads</tissue>
    </source>
</reference>
<evidence type="ECO:0000256" key="2">
    <source>
        <dbReference type="ARBA" id="ARBA00004141"/>
    </source>
</evidence>
<keyword evidence="5 15" id="KW-0444">Lipid biosynthesis</keyword>
<accession>A0A1S3HKP4</accession>
<dbReference type="Pfam" id="PF01066">
    <property type="entry name" value="CDP-OH_P_transf"/>
    <property type="match status" value="1"/>
</dbReference>
<sequence length="221" mass="24634">MELEQNYFIFVPHIIGYLRILMGLGLFHCLPNHPVKAFWLYTFSFALDMVDGPIAKYLNQMSVFGTLLDTMSDRGTLLCMLARLCLLYPRHAFLFIGIACTDVSSQWMHGYSSLLLGSRTYQTIGLECMPFLSLPKFTKKVIFCGSILCYGLLYFTTFTKGPRVPGVKMGLWQVICIGCSPFAALQVGKTLVELGEATLIMAALDAQKAQKTGIIMRALVS</sequence>
<evidence type="ECO:0000256" key="12">
    <source>
        <dbReference type="ARBA" id="ARBA00023136"/>
    </source>
</evidence>
<keyword evidence="11 15" id="KW-0443">Lipid metabolism</keyword>
<dbReference type="GeneID" id="106156106"/>
<keyword evidence="6 15" id="KW-0808">Transferase</keyword>
<keyword evidence="8" id="KW-0479">Metal-binding</keyword>
<evidence type="ECO:0000256" key="3">
    <source>
        <dbReference type="ARBA" id="ARBA00010441"/>
    </source>
</evidence>
<dbReference type="KEGG" id="lak:106156106"/>
<dbReference type="RefSeq" id="XP_013386673.1">
    <property type="nucleotide sequence ID" value="XM_013531219.1"/>
</dbReference>
<comment type="catalytic activity">
    <reaction evidence="15">
        <text>a CDP-1,2-diacyl-sn-glycerol + myo-inositol = a 1,2-diacyl-sn-glycero-3-phospho-(1D-myo-inositol) + CMP + H(+)</text>
        <dbReference type="Rhea" id="RHEA:11580"/>
        <dbReference type="ChEBI" id="CHEBI:15378"/>
        <dbReference type="ChEBI" id="CHEBI:17268"/>
        <dbReference type="ChEBI" id="CHEBI:57880"/>
        <dbReference type="ChEBI" id="CHEBI:58332"/>
        <dbReference type="ChEBI" id="CHEBI:60377"/>
        <dbReference type="EC" id="2.7.8.11"/>
    </reaction>
</comment>
<evidence type="ECO:0000256" key="16">
    <source>
        <dbReference type="SAM" id="Phobius"/>
    </source>
</evidence>
<evidence type="ECO:0000256" key="4">
    <source>
        <dbReference type="ARBA" id="ARBA00013212"/>
    </source>
</evidence>
<dbReference type="GO" id="GO:0016020">
    <property type="term" value="C:membrane"/>
    <property type="evidence" value="ECO:0007669"/>
    <property type="project" value="UniProtKB-SubCell"/>
</dbReference>
<keyword evidence="9" id="KW-0460">Magnesium</keyword>
<evidence type="ECO:0000256" key="1">
    <source>
        <dbReference type="ARBA" id="ARBA00001946"/>
    </source>
</evidence>
<proteinExistence type="inferred from homology"/>
<dbReference type="InParanoid" id="A0A1S3HKP4"/>
<evidence type="ECO:0000256" key="5">
    <source>
        <dbReference type="ARBA" id="ARBA00022516"/>
    </source>
</evidence>
<evidence type="ECO:0000256" key="10">
    <source>
        <dbReference type="ARBA" id="ARBA00022989"/>
    </source>
</evidence>
<feature type="transmembrane region" description="Helical" evidence="16">
    <location>
        <begin position="7"/>
        <end position="26"/>
    </location>
</feature>
<dbReference type="PANTHER" id="PTHR15362">
    <property type="entry name" value="PHOSPHATIDYLINOSITOL SYNTHASE"/>
    <property type="match status" value="1"/>
</dbReference>
<evidence type="ECO:0000256" key="8">
    <source>
        <dbReference type="ARBA" id="ARBA00022723"/>
    </source>
</evidence>
<dbReference type="OrthoDB" id="10251079at2759"/>
<name>A0A1S3HKP4_LINAN</name>
<evidence type="ECO:0000256" key="13">
    <source>
        <dbReference type="ARBA" id="ARBA00023209"/>
    </source>
</evidence>
<comment type="similarity">
    <text evidence="3 15">Belongs to the CDP-alcohol phosphatidyltransferase class-I family.</text>
</comment>
<keyword evidence="12 15" id="KW-0472">Membrane</keyword>
<gene>
    <name evidence="18" type="primary">LOC106156106</name>
</gene>
<dbReference type="InterPro" id="IPR014387">
    <property type="entry name" value="CDP_diag_ino_3_P_euk"/>
</dbReference>
<keyword evidence="7 16" id="KW-0812">Transmembrane</keyword>
<evidence type="ECO:0000256" key="6">
    <source>
        <dbReference type="ARBA" id="ARBA00022679"/>
    </source>
</evidence>
<dbReference type="PANTHER" id="PTHR15362:SF4">
    <property type="entry name" value="CDP-DIACYLGLYCEROL--INOSITOL 3-PHOSPHATIDYLTRANSFERASE"/>
    <property type="match status" value="1"/>
</dbReference>
<dbReference type="EC" id="2.7.8.11" evidence="4 15"/>
<dbReference type="Proteomes" id="UP000085678">
    <property type="component" value="Unplaced"/>
</dbReference>
<dbReference type="STRING" id="7574.A0A1S3HKP4"/>
<dbReference type="GO" id="GO:0006661">
    <property type="term" value="P:phosphatidylinositol biosynthetic process"/>
    <property type="evidence" value="ECO:0007669"/>
    <property type="project" value="TreeGrafter"/>
</dbReference>
<keyword evidence="10 16" id="KW-1133">Transmembrane helix</keyword>
<protein>
    <recommendedName>
        <fullName evidence="4 15">CDP-diacylglycerol--inositol 3-phosphatidyltransferase</fullName>
        <ecNumber evidence="4 15">2.7.8.11</ecNumber>
    </recommendedName>
</protein>
<keyword evidence="14 15" id="KW-1208">Phospholipid metabolism</keyword>
<evidence type="ECO:0000256" key="9">
    <source>
        <dbReference type="ARBA" id="ARBA00022842"/>
    </source>
</evidence>